<sequence length="60" mass="6356">TGAGGGCKMLPSGRIAEIGRSYGRSGSKRKLCNGYRKGNCVGRTLIRSRSANSVSNWSHV</sequence>
<keyword evidence="2" id="KW-1185">Reference proteome</keyword>
<evidence type="ECO:0000313" key="1">
    <source>
        <dbReference type="EMBL" id="MED6215630.1"/>
    </source>
</evidence>
<dbReference type="Proteomes" id="UP001341840">
    <property type="component" value="Unassembled WGS sequence"/>
</dbReference>
<name>A0ABU6Z215_9FABA</name>
<feature type="non-terminal residue" evidence="1">
    <location>
        <position position="1"/>
    </location>
</feature>
<proteinExistence type="predicted"/>
<protein>
    <submittedName>
        <fullName evidence="1">Uncharacterized protein</fullName>
    </submittedName>
</protein>
<comment type="caution">
    <text evidence="1">The sequence shown here is derived from an EMBL/GenBank/DDBJ whole genome shotgun (WGS) entry which is preliminary data.</text>
</comment>
<gene>
    <name evidence="1" type="ORF">PIB30_115711</name>
</gene>
<evidence type="ECO:0000313" key="2">
    <source>
        <dbReference type="Proteomes" id="UP001341840"/>
    </source>
</evidence>
<organism evidence="1 2">
    <name type="scientific">Stylosanthes scabra</name>
    <dbReference type="NCBI Taxonomy" id="79078"/>
    <lineage>
        <taxon>Eukaryota</taxon>
        <taxon>Viridiplantae</taxon>
        <taxon>Streptophyta</taxon>
        <taxon>Embryophyta</taxon>
        <taxon>Tracheophyta</taxon>
        <taxon>Spermatophyta</taxon>
        <taxon>Magnoliopsida</taxon>
        <taxon>eudicotyledons</taxon>
        <taxon>Gunneridae</taxon>
        <taxon>Pentapetalae</taxon>
        <taxon>rosids</taxon>
        <taxon>fabids</taxon>
        <taxon>Fabales</taxon>
        <taxon>Fabaceae</taxon>
        <taxon>Papilionoideae</taxon>
        <taxon>50 kb inversion clade</taxon>
        <taxon>dalbergioids sensu lato</taxon>
        <taxon>Dalbergieae</taxon>
        <taxon>Pterocarpus clade</taxon>
        <taxon>Stylosanthes</taxon>
    </lineage>
</organism>
<accession>A0ABU6Z215</accession>
<reference evidence="1 2" key="1">
    <citation type="journal article" date="2023" name="Plants (Basel)">
        <title>Bridging the Gap: Combining Genomics and Transcriptomics Approaches to Understand Stylosanthes scabra, an Orphan Legume from the Brazilian Caatinga.</title>
        <authorList>
            <person name="Ferreira-Neto J.R.C."/>
            <person name="da Silva M.D."/>
            <person name="Binneck E."/>
            <person name="de Melo N.F."/>
            <person name="da Silva R.H."/>
            <person name="de Melo A.L.T.M."/>
            <person name="Pandolfi V."/>
            <person name="Bustamante F.O."/>
            <person name="Brasileiro-Vidal A.C."/>
            <person name="Benko-Iseppon A.M."/>
        </authorList>
    </citation>
    <scope>NUCLEOTIDE SEQUENCE [LARGE SCALE GENOMIC DNA]</scope>
    <source>
        <tissue evidence="1">Leaves</tissue>
    </source>
</reference>
<dbReference type="EMBL" id="JASCZI010255056">
    <property type="protein sequence ID" value="MED6215630.1"/>
    <property type="molecule type" value="Genomic_DNA"/>
</dbReference>